<dbReference type="EMBL" id="PXWF02000204">
    <property type="protein sequence ID" value="PWF48266.1"/>
    <property type="molecule type" value="Genomic_DNA"/>
</dbReference>
<dbReference type="InterPro" id="IPR011042">
    <property type="entry name" value="6-blade_b-propeller_TolB-like"/>
</dbReference>
<dbReference type="GO" id="GO:0004252">
    <property type="term" value="F:serine-type endopeptidase activity"/>
    <property type="evidence" value="ECO:0007669"/>
    <property type="project" value="TreeGrafter"/>
</dbReference>
<dbReference type="SUPFAM" id="SSF82171">
    <property type="entry name" value="DPP6 N-terminal domain-like"/>
    <property type="match status" value="1"/>
</dbReference>
<sequence>MRFANIALLSFFAAAVCAARPAGAAEAGAKQPAIASFFQSDTFSGAELSPNGRHLAIRIATRESRANLAVLDLATMKLTPVAAFNDVDVGRFDWVNDERLVYNMTDLRLARGEFRTGPGLFAVNRDGSAERQLVDRTYEFVKSSDDVVRLDPHTQLLGVGHRQDSNDVYVVRAESYQGKDAGHFLLQRLNTKNGRAAALDLPPKTVEAMLDAQGAVRVAVTRDQDRQALLFNDQASGQWRTLAEFKSNGEGAVQPLLYGPDNVLYVAANNGRDKSAVYRYDLAAGKLEAAPLVASDQFDIDGEFITDAGKVLGFRYEIDAEVTTWFDPAMQAGQTAVDALLGATTNRISRGARSETPFLLVESFSDVQPPIYHLFNTATGKLTKLGAANADIDPRRMSIKDMVRYKARDGLEIPAYLTLPAGGGGKNLPMVVLVHGGPYVRGGSWEFDPEVQFLASRGYAVLQPEFRGSTGFGTRHFKAGWKQWGQGMQNDIADGAKWAIAQGYADPKRICIAGASYGGYATLMGLINDPGLFKCGINWVGVTDIGLMYTVKWSDLGDSWKKYGMPQLVGDPVKDAPMFEANSPLRHAARLRQPLLMAYGSADERVPLVHGTRFHDAVKAGNPNVEWVVYDQEGHGWRLQKTRVDFWGRVEKFLERNIGKP</sequence>
<evidence type="ECO:0000256" key="1">
    <source>
        <dbReference type="ARBA" id="ARBA00022801"/>
    </source>
</evidence>
<keyword evidence="2" id="KW-0732">Signal</keyword>
<dbReference type="SUPFAM" id="SSF53474">
    <property type="entry name" value="alpha/beta-Hydrolases"/>
    <property type="match status" value="1"/>
</dbReference>
<reference evidence="4 5" key="1">
    <citation type="submission" date="2018-04" db="EMBL/GenBank/DDBJ databases">
        <title>Massilia violaceinigra sp. nov., a novel purple-pigmented bacterium isolated from Tianshan glacier, Xinjiang, China.</title>
        <authorList>
            <person name="Wang H."/>
        </authorList>
    </citation>
    <scope>NUCLEOTIDE SEQUENCE [LARGE SCALE GENOMIC DNA]</scope>
    <source>
        <strain evidence="4 5">B448-2</strain>
    </source>
</reference>
<protein>
    <submittedName>
        <fullName evidence="4">S9 family peptidase</fullName>
    </submittedName>
</protein>
<accession>A0A2U2HLH0</accession>
<gene>
    <name evidence="4" type="ORF">C7C56_012650</name>
</gene>
<feature type="signal peptide" evidence="2">
    <location>
        <begin position="1"/>
        <end position="24"/>
    </location>
</feature>
<evidence type="ECO:0000256" key="2">
    <source>
        <dbReference type="SAM" id="SignalP"/>
    </source>
</evidence>
<feature type="domain" description="Peptidase S9 prolyl oligopeptidase catalytic" evidence="3">
    <location>
        <begin position="445"/>
        <end position="660"/>
    </location>
</feature>
<dbReference type="Gene3D" id="2.120.10.30">
    <property type="entry name" value="TolB, C-terminal domain"/>
    <property type="match status" value="1"/>
</dbReference>
<keyword evidence="5" id="KW-1185">Reference proteome</keyword>
<dbReference type="OrthoDB" id="4269629at2"/>
<evidence type="ECO:0000313" key="5">
    <source>
        <dbReference type="Proteomes" id="UP000241421"/>
    </source>
</evidence>
<organism evidence="4 5">
    <name type="scientific">Massilia glaciei</name>
    <dbReference type="NCBI Taxonomy" id="1524097"/>
    <lineage>
        <taxon>Bacteria</taxon>
        <taxon>Pseudomonadati</taxon>
        <taxon>Pseudomonadota</taxon>
        <taxon>Betaproteobacteria</taxon>
        <taxon>Burkholderiales</taxon>
        <taxon>Oxalobacteraceae</taxon>
        <taxon>Telluria group</taxon>
        <taxon>Massilia</taxon>
    </lineage>
</organism>
<dbReference type="InterPro" id="IPR029058">
    <property type="entry name" value="AB_hydrolase_fold"/>
</dbReference>
<dbReference type="InterPro" id="IPR001375">
    <property type="entry name" value="Peptidase_S9_cat"/>
</dbReference>
<dbReference type="PANTHER" id="PTHR42776">
    <property type="entry name" value="SERINE PEPTIDASE S9 FAMILY MEMBER"/>
    <property type="match status" value="1"/>
</dbReference>
<dbReference type="GO" id="GO:0006508">
    <property type="term" value="P:proteolysis"/>
    <property type="evidence" value="ECO:0007669"/>
    <property type="project" value="InterPro"/>
</dbReference>
<evidence type="ECO:0000259" key="3">
    <source>
        <dbReference type="Pfam" id="PF00326"/>
    </source>
</evidence>
<dbReference type="PANTHER" id="PTHR42776:SF27">
    <property type="entry name" value="DIPEPTIDYL PEPTIDASE FAMILY MEMBER 6"/>
    <property type="match status" value="1"/>
</dbReference>
<name>A0A2U2HLH0_9BURK</name>
<dbReference type="AlphaFoldDB" id="A0A2U2HLH0"/>
<keyword evidence="1" id="KW-0378">Hydrolase</keyword>
<feature type="chain" id="PRO_5015688745" evidence="2">
    <location>
        <begin position="25"/>
        <end position="661"/>
    </location>
</feature>
<comment type="caution">
    <text evidence="4">The sequence shown here is derived from an EMBL/GenBank/DDBJ whole genome shotgun (WGS) entry which is preliminary data.</text>
</comment>
<evidence type="ECO:0000313" key="4">
    <source>
        <dbReference type="EMBL" id="PWF48266.1"/>
    </source>
</evidence>
<dbReference type="Proteomes" id="UP000241421">
    <property type="component" value="Unassembled WGS sequence"/>
</dbReference>
<dbReference type="Pfam" id="PF00326">
    <property type="entry name" value="Peptidase_S9"/>
    <property type="match status" value="1"/>
</dbReference>
<dbReference type="Gene3D" id="3.40.50.1820">
    <property type="entry name" value="alpha/beta hydrolase"/>
    <property type="match status" value="1"/>
</dbReference>
<dbReference type="RefSeq" id="WP_106757756.1">
    <property type="nucleotide sequence ID" value="NZ_PXWF02000204.1"/>
</dbReference>
<proteinExistence type="predicted"/>